<dbReference type="Proteomes" id="UP001527052">
    <property type="component" value="Unassembled WGS sequence"/>
</dbReference>
<comment type="caution">
    <text evidence="2">The sequence shown here is derived from an EMBL/GenBank/DDBJ whole genome shotgun (WGS) entry which is preliminary data.</text>
</comment>
<dbReference type="RefSeq" id="WP_268639308.1">
    <property type="nucleotide sequence ID" value="NZ_JAMDLZ010000042.1"/>
</dbReference>
<name>A0ABT4EUI5_9BACI</name>
<reference evidence="2 3" key="1">
    <citation type="submission" date="2022-05" db="EMBL/GenBank/DDBJ databases">
        <title>Genome Sequencing of Bee-Associated Microbes.</title>
        <authorList>
            <person name="Dunlap C."/>
        </authorList>
    </citation>
    <scope>NUCLEOTIDE SEQUENCE [LARGE SCALE GENOMIC DNA]</scope>
    <source>
        <strain evidence="2 3">NRRL BD-083</strain>
    </source>
</reference>
<evidence type="ECO:0000313" key="2">
    <source>
        <dbReference type="EMBL" id="MCY9549337.1"/>
    </source>
</evidence>
<organism evidence="2 3">
    <name type="scientific">Lysinibacillus xylanilyticus</name>
    <dbReference type="NCBI Taxonomy" id="582475"/>
    <lineage>
        <taxon>Bacteria</taxon>
        <taxon>Bacillati</taxon>
        <taxon>Bacillota</taxon>
        <taxon>Bacilli</taxon>
        <taxon>Bacillales</taxon>
        <taxon>Bacillaceae</taxon>
        <taxon>Lysinibacillus</taxon>
    </lineage>
</organism>
<protein>
    <recommendedName>
        <fullName evidence="1">HTH cro/C1-type domain-containing protein</fullName>
    </recommendedName>
</protein>
<dbReference type="PROSITE" id="PS50943">
    <property type="entry name" value="HTH_CROC1"/>
    <property type="match status" value="1"/>
</dbReference>
<feature type="domain" description="HTH cro/C1-type" evidence="1">
    <location>
        <begin position="6"/>
        <end position="26"/>
    </location>
</feature>
<evidence type="ECO:0000313" key="3">
    <source>
        <dbReference type="Proteomes" id="UP001527052"/>
    </source>
</evidence>
<sequence length="53" mass="6157">MATVIKLSLENAKIIAEILGVPLEELFYRKVRELKKKFEYQVGMTITLENTDE</sequence>
<gene>
    <name evidence="2" type="ORF">M5W82_20865</name>
</gene>
<dbReference type="InterPro" id="IPR001387">
    <property type="entry name" value="Cro/C1-type_HTH"/>
</dbReference>
<dbReference type="EMBL" id="JAMDLZ010000042">
    <property type="protein sequence ID" value="MCY9549337.1"/>
    <property type="molecule type" value="Genomic_DNA"/>
</dbReference>
<keyword evidence="3" id="KW-1185">Reference proteome</keyword>
<evidence type="ECO:0000259" key="1">
    <source>
        <dbReference type="PROSITE" id="PS50943"/>
    </source>
</evidence>
<accession>A0ABT4EUI5</accession>
<proteinExistence type="predicted"/>